<feature type="transmembrane region" description="Helical" evidence="6">
    <location>
        <begin position="149"/>
        <end position="170"/>
    </location>
</feature>
<dbReference type="EMBL" id="CP037422">
    <property type="protein sequence ID" value="QDU09847.1"/>
    <property type="molecule type" value="Genomic_DNA"/>
</dbReference>
<organism evidence="7 8">
    <name type="scientific">Gimesia aquarii</name>
    <dbReference type="NCBI Taxonomy" id="2527964"/>
    <lineage>
        <taxon>Bacteria</taxon>
        <taxon>Pseudomonadati</taxon>
        <taxon>Planctomycetota</taxon>
        <taxon>Planctomycetia</taxon>
        <taxon>Planctomycetales</taxon>
        <taxon>Planctomycetaceae</taxon>
        <taxon>Gimesia</taxon>
    </lineage>
</organism>
<dbReference type="PANTHER" id="PTHR30250:SF11">
    <property type="entry name" value="O-ANTIGEN TRANSPORTER-RELATED"/>
    <property type="match status" value="1"/>
</dbReference>
<evidence type="ECO:0000256" key="2">
    <source>
        <dbReference type="ARBA" id="ARBA00022475"/>
    </source>
</evidence>
<feature type="transmembrane region" description="Helical" evidence="6">
    <location>
        <begin position="365"/>
        <end position="385"/>
    </location>
</feature>
<feature type="transmembrane region" description="Helical" evidence="6">
    <location>
        <begin position="423"/>
        <end position="444"/>
    </location>
</feature>
<feature type="transmembrane region" description="Helical" evidence="6">
    <location>
        <begin position="80"/>
        <end position="104"/>
    </location>
</feature>
<proteinExistence type="predicted"/>
<feature type="transmembrane region" description="Helical" evidence="6">
    <location>
        <begin position="302"/>
        <end position="327"/>
    </location>
</feature>
<evidence type="ECO:0000256" key="6">
    <source>
        <dbReference type="SAM" id="Phobius"/>
    </source>
</evidence>
<evidence type="ECO:0000256" key="1">
    <source>
        <dbReference type="ARBA" id="ARBA00004651"/>
    </source>
</evidence>
<sequence length="476" mass="51669">MKIQPLKSVGLFGISQLFALVAGFFLQSLVARYLQPAEYGSFVVVSTILLSLSMALVSAIPKALARFVSVDRNQLHNMWISLWTVQLPACIAIALLFGCLAPYISLLLRDFALRPLLLLITVELVVKAGVLEPSWLLLNGAGYHRIQAILIATHGGFRITCVWVLLLGGTGLIRCFIGLAVAAILSATLSGVIVSRLARKNAKSPNNMNRDLLPEFINWLRLAPFAEVITSLLAPLNLWILKSFSTDDISIGLFAACFTLAHAIIPLGLAIPRGTFSTFSNLIANNNAEDAAVLLRQILSGIFILGGLGITAAFCLGDTMITLLFGADFRGSGYILGGLTIGMLGITIIWVLGDVFNASNLLRHRFYSMIVIGCLGLLFALTLIPNYGIDGVIWSMIITGISGCMILFYVLNIRLNSFFPIMSLIRSIFASLLTLWVGAVFIEIEDIKTVIIAGVLTVAIYLLSLKILGELKFHLR</sequence>
<keyword evidence="5 6" id="KW-0472">Membrane</keyword>
<dbReference type="PANTHER" id="PTHR30250">
    <property type="entry name" value="PST FAMILY PREDICTED COLANIC ACID TRANSPORTER"/>
    <property type="match status" value="1"/>
</dbReference>
<evidence type="ECO:0000256" key="3">
    <source>
        <dbReference type="ARBA" id="ARBA00022692"/>
    </source>
</evidence>
<feature type="transmembrane region" description="Helical" evidence="6">
    <location>
        <begin position="12"/>
        <end position="33"/>
    </location>
</feature>
<gene>
    <name evidence="7" type="ORF">V202x_32440</name>
</gene>
<keyword evidence="4 6" id="KW-1133">Transmembrane helix</keyword>
<protein>
    <submittedName>
        <fullName evidence="7">Uncharacterized protein</fullName>
    </submittedName>
</protein>
<evidence type="ECO:0000256" key="5">
    <source>
        <dbReference type="ARBA" id="ARBA00023136"/>
    </source>
</evidence>
<feature type="transmembrane region" description="Helical" evidence="6">
    <location>
        <begin position="39"/>
        <end position="60"/>
    </location>
</feature>
<feature type="transmembrane region" description="Helical" evidence="6">
    <location>
        <begin position="391"/>
        <end position="411"/>
    </location>
</feature>
<comment type="subcellular location">
    <subcellularLocation>
        <location evidence="1">Cell membrane</location>
        <topology evidence="1">Multi-pass membrane protein</topology>
    </subcellularLocation>
</comment>
<reference evidence="7 8" key="1">
    <citation type="submission" date="2019-03" db="EMBL/GenBank/DDBJ databases">
        <title>Deep-cultivation of Planctomycetes and their phenomic and genomic characterization uncovers novel biology.</title>
        <authorList>
            <person name="Wiegand S."/>
            <person name="Jogler M."/>
            <person name="Boedeker C."/>
            <person name="Pinto D."/>
            <person name="Vollmers J."/>
            <person name="Rivas-Marin E."/>
            <person name="Kohn T."/>
            <person name="Peeters S.H."/>
            <person name="Heuer A."/>
            <person name="Rast P."/>
            <person name="Oberbeckmann S."/>
            <person name="Bunk B."/>
            <person name="Jeske O."/>
            <person name="Meyerdierks A."/>
            <person name="Storesund J.E."/>
            <person name="Kallscheuer N."/>
            <person name="Luecker S."/>
            <person name="Lage O.M."/>
            <person name="Pohl T."/>
            <person name="Merkel B.J."/>
            <person name="Hornburger P."/>
            <person name="Mueller R.-W."/>
            <person name="Bruemmer F."/>
            <person name="Labrenz M."/>
            <person name="Spormann A.M."/>
            <person name="Op den Camp H."/>
            <person name="Overmann J."/>
            <person name="Amann R."/>
            <person name="Jetten M.S.M."/>
            <person name="Mascher T."/>
            <person name="Medema M.H."/>
            <person name="Devos D.P."/>
            <person name="Kaster A.-K."/>
            <person name="Ovreas L."/>
            <person name="Rohde M."/>
            <person name="Galperin M.Y."/>
            <person name="Jogler C."/>
        </authorList>
    </citation>
    <scope>NUCLEOTIDE SEQUENCE [LARGE SCALE GENOMIC DNA]</scope>
    <source>
        <strain evidence="7 8">V202</strain>
    </source>
</reference>
<keyword evidence="2" id="KW-1003">Cell membrane</keyword>
<keyword evidence="8" id="KW-1185">Reference proteome</keyword>
<dbReference type="AlphaFoldDB" id="A0A517WX48"/>
<dbReference type="RefSeq" id="WP_145176718.1">
    <property type="nucleotide sequence ID" value="NZ_CP037422.1"/>
</dbReference>
<evidence type="ECO:0000313" key="7">
    <source>
        <dbReference type="EMBL" id="QDU09847.1"/>
    </source>
</evidence>
<feature type="transmembrane region" description="Helical" evidence="6">
    <location>
        <begin position="251"/>
        <end position="271"/>
    </location>
</feature>
<name>A0A517WX48_9PLAN</name>
<feature type="transmembrane region" description="Helical" evidence="6">
    <location>
        <begin position="333"/>
        <end position="353"/>
    </location>
</feature>
<feature type="transmembrane region" description="Helical" evidence="6">
    <location>
        <begin position="450"/>
        <end position="468"/>
    </location>
</feature>
<dbReference type="InterPro" id="IPR050833">
    <property type="entry name" value="Poly_Biosynth_Transport"/>
</dbReference>
<feature type="transmembrane region" description="Helical" evidence="6">
    <location>
        <begin position="116"/>
        <end position="137"/>
    </location>
</feature>
<feature type="transmembrane region" description="Helical" evidence="6">
    <location>
        <begin position="219"/>
        <end position="239"/>
    </location>
</feature>
<evidence type="ECO:0000256" key="4">
    <source>
        <dbReference type="ARBA" id="ARBA00022989"/>
    </source>
</evidence>
<dbReference type="GO" id="GO:0005886">
    <property type="term" value="C:plasma membrane"/>
    <property type="evidence" value="ECO:0007669"/>
    <property type="project" value="UniProtKB-SubCell"/>
</dbReference>
<accession>A0A517WX48</accession>
<evidence type="ECO:0000313" key="8">
    <source>
        <dbReference type="Proteomes" id="UP000318384"/>
    </source>
</evidence>
<keyword evidence="3 6" id="KW-0812">Transmembrane</keyword>
<feature type="transmembrane region" description="Helical" evidence="6">
    <location>
        <begin position="176"/>
        <end position="198"/>
    </location>
</feature>
<dbReference type="Proteomes" id="UP000318384">
    <property type="component" value="Chromosome"/>
</dbReference>